<reference evidence="2" key="1">
    <citation type="submission" date="2017-11" db="EMBL/GenBank/DDBJ databases">
        <authorList>
            <person name="Watanabe M."/>
            <person name="Kojima H."/>
        </authorList>
    </citation>
    <scope>NUCLEOTIDE SEQUENCE [LARGE SCALE GENOMIC DNA]</scope>
    <source>
        <strain evidence="2">Tokyo 01</strain>
    </source>
</reference>
<sequence>MQLVEIITIRSPGDEDRAKMFELFAQIKRADIAVGLGNAAIKVYSSPFIENDFSIHIHRIVSEPDAGKSHVGLQLARLMKPFGLIHHSVWLENGQSAIRPRHKRGANFRNPC</sequence>
<dbReference type="RefSeq" id="WP_124328632.1">
    <property type="nucleotide sequence ID" value="NZ_BEXT01000001.1"/>
</dbReference>
<reference evidence="2" key="2">
    <citation type="submission" date="2019-01" db="EMBL/GenBank/DDBJ databases">
        <title>Genome sequence of Desulfonema ishimotonii strain Tokyo 01.</title>
        <authorList>
            <person name="Fukui M."/>
        </authorList>
    </citation>
    <scope>NUCLEOTIDE SEQUENCE [LARGE SCALE GENOMIC DNA]</scope>
    <source>
        <strain evidence="2">Tokyo 01</strain>
    </source>
</reference>
<gene>
    <name evidence="1" type="ORF">DENIS_2293</name>
</gene>
<evidence type="ECO:0000313" key="2">
    <source>
        <dbReference type="Proteomes" id="UP000288096"/>
    </source>
</evidence>
<name>A0A401FWL3_9BACT</name>
<protein>
    <submittedName>
        <fullName evidence="1">Uncharacterized protein</fullName>
    </submittedName>
</protein>
<dbReference type="EMBL" id="BEXT01000001">
    <property type="protein sequence ID" value="GBC61333.1"/>
    <property type="molecule type" value="Genomic_DNA"/>
</dbReference>
<proteinExistence type="predicted"/>
<dbReference type="OrthoDB" id="5471610at2"/>
<evidence type="ECO:0000313" key="1">
    <source>
        <dbReference type="EMBL" id="GBC61333.1"/>
    </source>
</evidence>
<accession>A0A401FWL3</accession>
<dbReference type="Proteomes" id="UP000288096">
    <property type="component" value="Unassembled WGS sequence"/>
</dbReference>
<comment type="caution">
    <text evidence="1">The sequence shown here is derived from an EMBL/GenBank/DDBJ whole genome shotgun (WGS) entry which is preliminary data.</text>
</comment>
<keyword evidence="2" id="KW-1185">Reference proteome</keyword>
<dbReference type="AlphaFoldDB" id="A0A401FWL3"/>
<organism evidence="1 2">
    <name type="scientific">Desulfonema ishimotonii</name>
    <dbReference type="NCBI Taxonomy" id="45657"/>
    <lineage>
        <taxon>Bacteria</taxon>
        <taxon>Pseudomonadati</taxon>
        <taxon>Thermodesulfobacteriota</taxon>
        <taxon>Desulfobacteria</taxon>
        <taxon>Desulfobacterales</taxon>
        <taxon>Desulfococcaceae</taxon>
        <taxon>Desulfonema</taxon>
    </lineage>
</organism>